<dbReference type="AlphaFoldDB" id="U2DG03"/>
<proteinExistence type="predicted"/>
<protein>
    <submittedName>
        <fullName evidence="2">Uncharacterized protein</fullName>
    </submittedName>
</protein>
<comment type="caution">
    <text evidence="2">The sequence shown here is derived from an EMBL/GenBank/DDBJ whole genome shotgun (WGS) entry which is preliminary data.</text>
</comment>
<reference evidence="2 3" key="2">
    <citation type="journal article" date="2013" name="PLoS ONE">
        <title>INDIGO - INtegrated Data Warehouse of MIcrobial GenOmes with Examples from the Red Sea Extremophiles.</title>
        <authorList>
            <person name="Alam I."/>
            <person name="Antunes A."/>
            <person name="Kamau A.A."/>
            <person name="Ba Alawi W."/>
            <person name="Kalkatawi M."/>
            <person name="Stingl U."/>
            <person name="Bajic V.B."/>
        </authorList>
    </citation>
    <scope>NUCLEOTIDE SEQUENCE [LARGE SCALE GENOMIC DNA]</scope>
    <source>
        <strain evidence="2 3">SARL4B</strain>
    </source>
</reference>
<name>U2DG03_9EURY</name>
<organism evidence="2 3">
    <name type="scientific">Halorhabdus tiamatea SARL4B</name>
    <dbReference type="NCBI Taxonomy" id="1033806"/>
    <lineage>
        <taxon>Archaea</taxon>
        <taxon>Methanobacteriati</taxon>
        <taxon>Methanobacteriota</taxon>
        <taxon>Stenosarchaea group</taxon>
        <taxon>Halobacteria</taxon>
        <taxon>Halobacteriales</taxon>
        <taxon>Haloarculaceae</taxon>
        <taxon>Halorhabdus</taxon>
    </lineage>
</organism>
<sequence>RFATRPKSGTRSLGNRRRRQMTKSVDIGNDERFDGADTGNSGGGGFQLGNVMKSFVDRRDEAQAACQAMLAGLPNGLTAWAEAGHVFTVEGDGSQDADIIVEGEYDGSQIGAAMGFAQSTISVHLENLSDESGGGWLPWDSPSPTEVTNTQVFHAKSYAVHWNWFSDEFEARMSADLEAGDKYYAYLKVHTQAVGETAGYGIANMHRAGHDGGYGKVDNIRIEWD</sequence>
<dbReference type="EMBL" id="AFNT02000048">
    <property type="protein sequence ID" value="ERJ04967.1"/>
    <property type="molecule type" value="Genomic_DNA"/>
</dbReference>
<feature type="non-terminal residue" evidence="2">
    <location>
        <position position="1"/>
    </location>
</feature>
<evidence type="ECO:0000256" key="1">
    <source>
        <dbReference type="SAM" id="MobiDB-lite"/>
    </source>
</evidence>
<evidence type="ECO:0000313" key="2">
    <source>
        <dbReference type="EMBL" id="ERJ04967.1"/>
    </source>
</evidence>
<reference evidence="2 3" key="1">
    <citation type="journal article" date="2011" name="J. Bacteriol.">
        <title>Genome sequence of Halorhabdus tiamatea, the first archaeon isolated from a deep-sea anoxic brine lake.</title>
        <authorList>
            <person name="Antunes A."/>
            <person name="Alam I."/>
            <person name="Bajic V.B."/>
            <person name="Stingl U."/>
        </authorList>
    </citation>
    <scope>NUCLEOTIDE SEQUENCE [LARGE SCALE GENOMIC DNA]</scope>
    <source>
        <strain evidence="2 3">SARL4B</strain>
    </source>
</reference>
<evidence type="ECO:0000313" key="3">
    <source>
        <dbReference type="Proteomes" id="UP000003861"/>
    </source>
</evidence>
<accession>U2DG03</accession>
<feature type="region of interest" description="Disordered" evidence="1">
    <location>
        <begin position="1"/>
        <end position="44"/>
    </location>
</feature>
<dbReference type="Proteomes" id="UP000003861">
    <property type="component" value="Unassembled WGS sequence"/>
</dbReference>
<gene>
    <name evidence="2" type="ORF">HLRTI_003027</name>
</gene>